<dbReference type="InterPro" id="IPR052567">
    <property type="entry name" value="OP_Dioxygenase"/>
</dbReference>
<dbReference type="Proteomes" id="UP000287447">
    <property type="component" value="Unassembled WGS sequence"/>
</dbReference>
<name>A0A3S2Z9G6_9PROT</name>
<evidence type="ECO:0000313" key="3">
    <source>
        <dbReference type="Proteomes" id="UP000287447"/>
    </source>
</evidence>
<accession>A0A3S2Z9G6</accession>
<evidence type="ECO:0000313" key="2">
    <source>
        <dbReference type="EMBL" id="RVU38516.1"/>
    </source>
</evidence>
<dbReference type="EMBL" id="SADE01000001">
    <property type="protein sequence ID" value="RVU38516.1"/>
    <property type="molecule type" value="Genomic_DNA"/>
</dbReference>
<dbReference type="SUPFAM" id="SSF109604">
    <property type="entry name" value="HD-domain/PDEase-like"/>
    <property type="match status" value="1"/>
</dbReference>
<protein>
    <recommendedName>
        <fullName evidence="1">HD domain-containing protein</fullName>
    </recommendedName>
</protein>
<keyword evidence="3" id="KW-1185">Reference proteome</keyword>
<reference evidence="3" key="1">
    <citation type="submission" date="2019-01" db="EMBL/GenBank/DDBJ databases">
        <title>Gri0909 isolated from a small marine red alga.</title>
        <authorList>
            <person name="Kim J."/>
            <person name="Jeong S.E."/>
            <person name="Jeon C.O."/>
        </authorList>
    </citation>
    <scope>NUCLEOTIDE SEQUENCE [LARGE SCALE GENOMIC DNA]</scope>
    <source>
        <strain evidence="3">Gri0909</strain>
    </source>
</reference>
<gene>
    <name evidence="2" type="ORF">EOI86_04320</name>
</gene>
<organism evidence="2 3">
    <name type="scientific">Hwanghaeella grinnelliae</name>
    <dbReference type="NCBI Taxonomy" id="2500179"/>
    <lineage>
        <taxon>Bacteria</taxon>
        <taxon>Pseudomonadati</taxon>
        <taxon>Pseudomonadota</taxon>
        <taxon>Alphaproteobacteria</taxon>
        <taxon>Rhodospirillales</taxon>
        <taxon>Rhodospirillaceae</taxon>
        <taxon>Hwanghaeella</taxon>
    </lineage>
</organism>
<comment type="caution">
    <text evidence="2">The sequence shown here is derived from an EMBL/GenBank/DDBJ whole genome shotgun (WGS) entry which is preliminary data.</text>
</comment>
<dbReference type="InterPro" id="IPR006674">
    <property type="entry name" value="HD_domain"/>
</dbReference>
<feature type="domain" description="HD" evidence="1">
    <location>
        <begin position="46"/>
        <end position="122"/>
    </location>
</feature>
<proteinExistence type="predicted"/>
<dbReference type="AlphaFoldDB" id="A0A3S2Z9G6"/>
<dbReference type="PANTHER" id="PTHR40202">
    <property type="match status" value="1"/>
</dbReference>
<dbReference type="Pfam" id="PF01966">
    <property type="entry name" value="HD"/>
    <property type="match status" value="1"/>
</dbReference>
<sequence>MVSRHQSMYANAPEYAGDPLRFSDRLLAWLTEAGEPVAAEHGLSLLDHSLQTAELARRENAPNHEVVTALLHDTGKILLEHQGPDAASAAPRCSEKIGAAWLARYFPPAISEPVRLHQIAKRWLFALDKGYRDRLSDEAFRALAELGGPMGEKERQQFERHESWSAAVALARRDDMSRMPLANRRSGIQDYRQAVANCLSPQSSMQISSRVA</sequence>
<evidence type="ECO:0000259" key="1">
    <source>
        <dbReference type="Pfam" id="PF01966"/>
    </source>
</evidence>
<dbReference type="Gene3D" id="1.10.3210.10">
    <property type="entry name" value="Hypothetical protein af1432"/>
    <property type="match status" value="1"/>
</dbReference>
<dbReference type="PANTHER" id="PTHR40202:SF1">
    <property type="entry name" value="HD DOMAIN-CONTAINING PROTEIN"/>
    <property type="match status" value="1"/>
</dbReference>